<reference evidence="7" key="1">
    <citation type="journal article" date="2022" name="Int. J. Mol. Sci.">
        <title>Draft Genome of Tanacetum Coccineum: Genomic Comparison of Closely Related Tanacetum-Family Plants.</title>
        <authorList>
            <person name="Yamashiro T."/>
            <person name="Shiraishi A."/>
            <person name="Nakayama K."/>
            <person name="Satake H."/>
        </authorList>
    </citation>
    <scope>NUCLEOTIDE SEQUENCE</scope>
</reference>
<organism evidence="7 8">
    <name type="scientific">Tanacetum coccineum</name>
    <dbReference type="NCBI Taxonomy" id="301880"/>
    <lineage>
        <taxon>Eukaryota</taxon>
        <taxon>Viridiplantae</taxon>
        <taxon>Streptophyta</taxon>
        <taxon>Embryophyta</taxon>
        <taxon>Tracheophyta</taxon>
        <taxon>Spermatophyta</taxon>
        <taxon>Magnoliopsida</taxon>
        <taxon>eudicotyledons</taxon>
        <taxon>Gunneridae</taxon>
        <taxon>Pentapetalae</taxon>
        <taxon>asterids</taxon>
        <taxon>campanulids</taxon>
        <taxon>Asterales</taxon>
        <taxon>Asteraceae</taxon>
        <taxon>Asteroideae</taxon>
        <taxon>Anthemideae</taxon>
        <taxon>Anthemidinae</taxon>
        <taxon>Tanacetum</taxon>
    </lineage>
</organism>
<dbReference type="Gene3D" id="3.30.420.10">
    <property type="entry name" value="Ribonuclease H-like superfamily/Ribonuclease H"/>
    <property type="match status" value="1"/>
</dbReference>
<evidence type="ECO:0000256" key="3">
    <source>
        <dbReference type="ARBA" id="ARBA00022750"/>
    </source>
</evidence>
<evidence type="ECO:0000259" key="6">
    <source>
        <dbReference type="PROSITE" id="PS50994"/>
    </source>
</evidence>
<evidence type="ECO:0000256" key="2">
    <source>
        <dbReference type="ARBA" id="ARBA00022723"/>
    </source>
</evidence>
<proteinExistence type="predicted"/>
<keyword evidence="8" id="KW-1185">Reference proteome</keyword>
<dbReference type="PANTHER" id="PTHR42648">
    <property type="entry name" value="TRANSPOSASE, PUTATIVE-RELATED"/>
    <property type="match status" value="1"/>
</dbReference>
<feature type="region of interest" description="Disordered" evidence="5">
    <location>
        <begin position="134"/>
        <end position="214"/>
    </location>
</feature>
<dbReference type="SUPFAM" id="SSF56672">
    <property type="entry name" value="DNA/RNA polymerases"/>
    <property type="match status" value="1"/>
</dbReference>
<evidence type="ECO:0000256" key="1">
    <source>
        <dbReference type="ARBA" id="ARBA00022670"/>
    </source>
</evidence>
<dbReference type="Pfam" id="PF07727">
    <property type="entry name" value="RVT_2"/>
    <property type="match status" value="1"/>
</dbReference>
<dbReference type="InterPro" id="IPR001584">
    <property type="entry name" value="Integrase_cat-core"/>
</dbReference>
<dbReference type="SUPFAM" id="SSF53098">
    <property type="entry name" value="Ribonuclease H-like"/>
    <property type="match status" value="1"/>
</dbReference>
<dbReference type="InterPro" id="IPR012337">
    <property type="entry name" value="RNaseH-like_sf"/>
</dbReference>
<dbReference type="InterPro" id="IPR054722">
    <property type="entry name" value="PolX-like_BBD"/>
</dbReference>
<name>A0ABQ5IYC8_9ASTR</name>
<sequence>MSYGTCKQLGEEVARKNDLRKLKGKALVDNDVTKHPSDPEMLKIDVEPITPKLLNKQTAHSAYIKHTQEEATVLRDLVEHVKSKYPLDQSLESACRYAKLVQELLTNISKTCPSVNNTDGKLVAVTPKNKDKRVRFTEPVTSSGNTITKTTSTSNLVSNKPMLSSTGVKPSTSASGSQPSGNTKKDKIQQTPSSTQKNKVEAHPRKVKSSLKNKDCVVEPKGTAHVQHSKLNANSELKCVKCNGCMLYDNHDLCVLDFINNVNARNKSKSVKQSSKRKVWKPTGKVFTNIGYIWRPTGRTFTIVGNACPLTRITTTTEVPLRKPTALENETPKPVVTLVYSRKPRKSKTNVPVSKSKVVQIVLWYLDSGCSKHMTGDRSQLTNFVNKFLGTVKFGNDHVAKILGYGDYQIGNVTISRVYYVEGLGHNLFSVGQFCDSNLEVAFCQHTCFIRNLEGVDLLTGSRFNNLYTLSLGDMMASSPICLLSKALKTKSKDEAPDFIIKFLKMIQVRLKVTVRRIRTDNGTEFVNQTLREYYEKIDISHETSVARSPQQNGVVERRNRTLIEAARTMLIYAKSPLFLWAEAVATAYFDELTAMASEHSSSGPALHEMTPATISSGLMPNPPPSTPFVPPSRTDWDILFQPLFDELLTPLPSVDHPAPEVIAPIVEVVAPEPAVSTGSPSLTTVDQDAPSPNKVMVITLKWIYKVKLDELGGILKNKARLVARGYRQEEGIDFEESFASVARLEAIRIFLAFAAHMNMVVYQMDVKTAFLNGNLQEEVYVSQSNGFLDPDNPNHVYKLKKALYGLKQAPRAWYDMLSSFLISQYFSKGLVDPTLIIHREGKELLLVQIYV</sequence>
<feature type="compositionally biased region" description="Polar residues" evidence="5">
    <location>
        <begin position="139"/>
        <end position="182"/>
    </location>
</feature>
<evidence type="ECO:0000256" key="5">
    <source>
        <dbReference type="SAM" id="MobiDB-lite"/>
    </source>
</evidence>
<accession>A0ABQ5IYC8</accession>
<evidence type="ECO:0000313" key="7">
    <source>
        <dbReference type="EMBL" id="GJU05101.1"/>
    </source>
</evidence>
<keyword evidence="1" id="KW-0645">Protease</keyword>
<keyword evidence="2" id="KW-0479">Metal-binding</keyword>
<dbReference type="PANTHER" id="PTHR42648:SF18">
    <property type="entry name" value="RETROTRANSPOSON, UNCLASSIFIED-LIKE PROTEIN"/>
    <property type="match status" value="1"/>
</dbReference>
<evidence type="ECO:0000256" key="4">
    <source>
        <dbReference type="ARBA" id="ARBA00022801"/>
    </source>
</evidence>
<dbReference type="InterPro" id="IPR036397">
    <property type="entry name" value="RNaseH_sf"/>
</dbReference>
<dbReference type="InterPro" id="IPR043502">
    <property type="entry name" value="DNA/RNA_pol_sf"/>
</dbReference>
<feature type="domain" description="Integrase catalytic" evidence="6">
    <location>
        <begin position="492"/>
        <end position="620"/>
    </location>
</feature>
<keyword evidence="3" id="KW-0064">Aspartyl protease</keyword>
<keyword evidence="4" id="KW-0378">Hydrolase</keyword>
<protein>
    <submittedName>
        <fullName evidence="7">Retrovirus-related pol polyprotein from transposon TNT 1-94</fullName>
    </submittedName>
</protein>
<dbReference type="InterPro" id="IPR013103">
    <property type="entry name" value="RVT_2"/>
</dbReference>
<gene>
    <name evidence="7" type="ORF">Tco_1121531</name>
</gene>
<dbReference type="InterPro" id="IPR039537">
    <property type="entry name" value="Retrotran_Ty1/copia-like"/>
</dbReference>
<evidence type="ECO:0000313" key="8">
    <source>
        <dbReference type="Proteomes" id="UP001151760"/>
    </source>
</evidence>
<feature type="non-terminal residue" evidence="7">
    <location>
        <position position="852"/>
    </location>
</feature>
<dbReference type="Pfam" id="PF22936">
    <property type="entry name" value="Pol_BBD"/>
    <property type="match status" value="1"/>
</dbReference>
<comment type="caution">
    <text evidence="7">The sequence shown here is derived from an EMBL/GenBank/DDBJ whole genome shotgun (WGS) entry which is preliminary data.</text>
</comment>
<dbReference type="EMBL" id="BQNB010021315">
    <property type="protein sequence ID" value="GJU05101.1"/>
    <property type="molecule type" value="Genomic_DNA"/>
</dbReference>
<reference evidence="7" key="2">
    <citation type="submission" date="2022-01" db="EMBL/GenBank/DDBJ databases">
        <authorList>
            <person name="Yamashiro T."/>
            <person name="Shiraishi A."/>
            <person name="Satake H."/>
            <person name="Nakayama K."/>
        </authorList>
    </citation>
    <scope>NUCLEOTIDE SEQUENCE</scope>
</reference>
<dbReference type="Proteomes" id="UP001151760">
    <property type="component" value="Unassembled WGS sequence"/>
</dbReference>
<dbReference type="PROSITE" id="PS50994">
    <property type="entry name" value="INTEGRASE"/>
    <property type="match status" value="1"/>
</dbReference>